<keyword evidence="1" id="KW-0732">Signal</keyword>
<accession>A0A819N3S8</accession>
<protein>
    <submittedName>
        <fullName evidence="2">Uncharacterized protein</fullName>
    </submittedName>
</protein>
<feature type="chain" id="PRO_5032982816" evidence="1">
    <location>
        <begin position="22"/>
        <end position="561"/>
    </location>
</feature>
<name>A0A819N3S8_9BILA</name>
<organism evidence="2 3">
    <name type="scientific">Rotaria sordida</name>
    <dbReference type="NCBI Taxonomy" id="392033"/>
    <lineage>
        <taxon>Eukaryota</taxon>
        <taxon>Metazoa</taxon>
        <taxon>Spiralia</taxon>
        <taxon>Gnathifera</taxon>
        <taxon>Rotifera</taxon>
        <taxon>Eurotatoria</taxon>
        <taxon>Bdelloidea</taxon>
        <taxon>Philodinida</taxon>
        <taxon>Philodinidae</taxon>
        <taxon>Rotaria</taxon>
    </lineage>
</organism>
<proteinExistence type="predicted"/>
<evidence type="ECO:0000313" key="3">
    <source>
        <dbReference type="Proteomes" id="UP000663823"/>
    </source>
</evidence>
<dbReference type="Proteomes" id="UP000663823">
    <property type="component" value="Unassembled WGS sequence"/>
</dbReference>
<gene>
    <name evidence="2" type="ORF">OTI717_LOCUS28397</name>
</gene>
<dbReference type="InterPro" id="IPR012337">
    <property type="entry name" value="RNaseH-like_sf"/>
</dbReference>
<dbReference type="PANTHER" id="PTHR37162">
    <property type="entry name" value="HAT FAMILY DIMERISATION DOMAINCONTAINING PROTEIN-RELATED"/>
    <property type="match status" value="1"/>
</dbReference>
<comment type="caution">
    <text evidence="2">The sequence shown here is derived from an EMBL/GenBank/DDBJ whole genome shotgun (WGS) entry which is preliminary data.</text>
</comment>
<dbReference type="PANTHER" id="PTHR37162:SF1">
    <property type="entry name" value="BED-TYPE DOMAIN-CONTAINING PROTEIN"/>
    <property type="match status" value="1"/>
</dbReference>
<dbReference type="EMBL" id="CAJOAX010006729">
    <property type="protein sequence ID" value="CAF3989524.1"/>
    <property type="molecule type" value="Genomic_DNA"/>
</dbReference>
<evidence type="ECO:0000313" key="2">
    <source>
        <dbReference type="EMBL" id="CAF3989524.1"/>
    </source>
</evidence>
<dbReference type="SUPFAM" id="SSF53098">
    <property type="entry name" value="Ribonuclease H-like"/>
    <property type="match status" value="1"/>
</dbReference>
<sequence length="561" mass="63961">MMRTVINIILIFVFCVSVTFARRIHKINLRATNDPSCTAGLTQAPTGTVSGYGIVSFSVENTNQIVYMETAMIVPPKQAHQGTLFLWPGLQPNGANFDPINNGVLQPVLTWGTSCAPAKTIDSIFHSTISELNRISATEAVLMFHGVKHSHSYLSQSCTTKLTKKCFSDSILPKNIISLAHEIACNVLAPAFTKYLVKELQSVAYFSICYDISNKRNEKMLPIVAQYFSDFGVKQGIIEFIEQQDESADGLFANIKYVLESHELELEKLCSLGSDNTNVNVGNKHSVFSLFNELIPLLVQGNCYCHILHNSVKHEHDHLLFDIEAAILKIYSHFCRSSVRSLELTKYFDFIDQEQKNTLAEVQEANILLQKHYIIGVNLYSVIKDLLYKLNNRLRDNYFGAKVIELLEKIQDSNELEWRNIERCAAYIDAKKIDKDLLYNDFNHLKSKFIQLKDKFDGIDKQVEEFISSNLHLYKQSGTMPNDEVKLCSGDECDVEAESGSDDEDNIRYHKNLQKNLHIRRDYLWAYLLYGEDVPNFKKLVQFVFSIPASNAFCEIIFNYM</sequence>
<reference evidence="2" key="1">
    <citation type="submission" date="2021-02" db="EMBL/GenBank/DDBJ databases">
        <authorList>
            <person name="Nowell W R."/>
        </authorList>
    </citation>
    <scope>NUCLEOTIDE SEQUENCE</scope>
</reference>
<feature type="signal peptide" evidence="1">
    <location>
        <begin position="1"/>
        <end position="21"/>
    </location>
</feature>
<evidence type="ECO:0000256" key="1">
    <source>
        <dbReference type="SAM" id="SignalP"/>
    </source>
</evidence>
<dbReference type="AlphaFoldDB" id="A0A819N3S8"/>
<feature type="non-terminal residue" evidence="2">
    <location>
        <position position="1"/>
    </location>
</feature>